<keyword evidence="5" id="KW-0788">Thiol protease</keyword>
<keyword evidence="4" id="KW-0378">Hydrolase</keyword>
<feature type="chain" id="PRO_5047132047" evidence="7">
    <location>
        <begin position="25"/>
        <end position="371"/>
    </location>
</feature>
<feature type="coiled-coil region" evidence="6">
    <location>
        <begin position="28"/>
        <end position="111"/>
    </location>
</feature>
<dbReference type="SUPFAM" id="SSF57997">
    <property type="entry name" value="Tropomyosin"/>
    <property type="match status" value="1"/>
</dbReference>
<dbReference type="InterPro" id="IPR000064">
    <property type="entry name" value="NLP_P60_dom"/>
</dbReference>
<dbReference type="SUPFAM" id="SSF54001">
    <property type="entry name" value="Cysteine proteinases"/>
    <property type="match status" value="1"/>
</dbReference>
<dbReference type="InterPro" id="IPR057309">
    <property type="entry name" value="PcsB_CC"/>
</dbReference>
<evidence type="ECO:0000313" key="9">
    <source>
        <dbReference type="EMBL" id="MBL4934733.1"/>
    </source>
</evidence>
<dbReference type="Proteomes" id="UP000632377">
    <property type="component" value="Unassembled WGS sequence"/>
</dbReference>
<evidence type="ECO:0000256" key="5">
    <source>
        <dbReference type="ARBA" id="ARBA00022807"/>
    </source>
</evidence>
<dbReference type="RefSeq" id="WP_202747354.1">
    <property type="nucleotide sequence ID" value="NZ_JAESWC010000001.1"/>
</dbReference>
<dbReference type="PROSITE" id="PS51935">
    <property type="entry name" value="NLPC_P60"/>
    <property type="match status" value="1"/>
</dbReference>
<evidence type="ECO:0000256" key="7">
    <source>
        <dbReference type="SAM" id="SignalP"/>
    </source>
</evidence>
<proteinExistence type="inferred from homology"/>
<feature type="signal peptide" evidence="7">
    <location>
        <begin position="1"/>
        <end position="24"/>
    </location>
</feature>
<reference evidence="9 10" key="1">
    <citation type="submission" date="2021-01" db="EMBL/GenBank/DDBJ databases">
        <title>Genome public.</title>
        <authorList>
            <person name="Liu C."/>
            <person name="Sun Q."/>
        </authorList>
    </citation>
    <scope>NUCLEOTIDE SEQUENCE [LARGE SCALE GENOMIC DNA]</scope>
    <source>
        <strain evidence="9 10">YIM B02515</strain>
    </source>
</reference>
<dbReference type="PANTHER" id="PTHR47053">
    <property type="entry name" value="MUREIN DD-ENDOPEPTIDASE MEPH-RELATED"/>
    <property type="match status" value="1"/>
</dbReference>
<keyword evidence="3 7" id="KW-0732">Signal</keyword>
<dbReference type="EMBL" id="JAESWC010000001">
    <property type="protein sequence ID" value="MBL4934733.1"/>
    <property type="molecule type" value="Genomic_DNA"/>
</dbReference>
<feature type="domain" description="NlpC/P60" evidence="8">
    <location>
        <begin position="253"/>
        <end position="371"/>
    </location>
</feature>
<evidence type="ECO:0000256" key="3">
    <source>
        <dbReference type="ARBA" id="ARBA00022729"/>
    </source>
</evidence>
<evidence type="ECO:0000256" key="2">
    <source>
        <dbReference type="ARBA" id="ARBA00022670"/>
    </source>
</evidence>
<dbReference type="Pfam" id="PF00877">
    <property type="entry name" value="NLPC_P60"/>
    <property type="match status" value="1"/>
</dbReference>
<keyword evidence="2" id="KW-0645">Protease</keyword>
<feature type="coiled-coil region" evidence="6">
    <location>
        <begin position="158"/>
        <end position="199"/>
    </location>
</feature>
<dbReference type="PANTHER" id="PTHR47053:SF1">
    <property type="entry name" value="MUREIN DD-ENDOPEPTIDASE MEPH-RELATED"/>
    <property type="match status" value="1"/>
</dbReference>
<dbReference type="Pfam" id="PF24568">
    <property type="entry name" value="CC_PcsB"/>
    <property type="match status" value="1"/>
</dbReference>
<gene>
    <name evidence="9" type="ORF">JK636_03055</name>
</gene>
<keyword evidence="6" id="KW-0175">Coiled coil</keyword>
<evidence type="ECO:0000313" key="10">
    <source>
        <dbReference type="Proteomes" id="UP000632377"/>
    </source>
</evidence>
<evidence type="ECO:0000256" key="4">
    <source>
        <dbReference type="ARBA" id="ARBA00022801"/>
    </source>
</evidence>
<dbReference type="Gene3D" id="6.10.250.3150">
    <property type="match status" value="1"/>
</dbReference>
<evidence type="ECO:0000256" key="6">
    <source>
        <dbReference type="SAM" id="Coils"/>
    </source>
</evidence>
<name>A0ABS1T9P6_9CLOT</name>
<sequence>MNKKILALLLALGMVTSVSVQVFAEPSESELNSKLKQQQSQLQNSKNSLKGIQDKREELEGKIEMLDVQIEGLMRQMSDTNKKIDQTQKDIKAAENDIKKAEDDMKDEKELFNKRMRAMYVSGLDGYLDILLDSKGLNDFISRIEAVRSIAEADKKVIADLTAKKDEVNKKKQSLDDQNKKLLAMKTDNEQKLAKLNENKSSQAKIITDLQVQEKQYASQKSEAQDIVNATLKQIQDIRNRVPKYDPSRGATAFSNDAVVAYAANFLGTTYVYGGTTPSGFDCSGFVQYVYRHFGVDLPRVAADQSTVGTFVSRDQLQPGDLVFFKRPGQEVHHVGMYVGNNSYIHAPQTGDVVKVSSLTRSDYYIARRLK</sequence>
<keyword evidence="10" id="KW-1185">Reference proteome</keyword>
<organism evidence="9 10">
    <name type="scientific">Clostridium rhizosphaerae</name>
    <dbReference type="NCBI Taxonomy" id="2803861"/>
    <lineage>
        <taxon>Bacteria</taxon>
        <taxon>Bacillati</taxon>
        <taxon>Bacillota</taxon>
        <taxon>Clostridia</taxon>
        <taxon>Eubacteriales</taxon>
        <taxon>Clostridiaceae</taxon>
        <taxon>Clostridium</taxon>
    </lineage>
</organism>
<comment type="similarity">
    <text evidence="1">Belongs to the peptidase C40 family.</text>
</comment>
<evidence type="ECO:0000256" key="1">
    <source>
        <dbReference type="ARBA" id="ARBA00007074"/>
    </source>
</evidence>
<comment type="caution">
    <text evidence="9">The sequence shown here is derived from an EMBL/GenBank/DDBJ whole genome shotgun (WGS) entry which is preliminary data.</text>
</comment>
<accession>A0ABS1T9P6</accession>
<dbReference type="InterPro" id="IPR051202">
    <property type="entry name" value="Peptidase_C40"/>
</dbReference>
<dbReference type="InterPro" id="IPR038765">
    <property type="entry name" value="Papain-like_cys_pep_sf"/>
</dbReference>
<dbReference type="Gene3D" id="3.90.1720.10">
    <property type="entry name" value="endopeptidase domain like (from Nostoc punctiforme)"/>
    <property type="match status" value="1"/>
</dbReference>
<protein>
    <submittedName>
        <fullName evidence="9">C40 family peptidase</fullName>
    </submittedName>
</protein>
<evidence type="ECO:0000259" key="8">
    <source>
        <dbReference type="PROSITE" id="PS51935"/>
    </source>
</evidence>